<accession>F0XHY1</accession>
<dbReference type="HOGENOM" id="CLU_007949_0_0_1"/>
<reference evidence="2 3" key="1">
    <citation type="journal article" date="2011" name="Proc. Natl. Acad. Sci. U.S.A.">
        <title>Genome and transcriptome analyses of the mountain pine beetle-fungal symbiont Grosmannia clavigera, a lodgepole pine pathogen.</title>
        <authorList>
            <person name="DiGuistini S."/>
            <person name="Wang Y."/>
            <person name="Liao N.Y."/>
            <person name="Taylor G."/>
            <person name="Tanguay P."/>
            <person name="Feau N."/>
            <person name="Henrissat B."/>
            <person name="Chan S.K."/>
            <person name="Hesse-Orce U."/>
            <person name="Alamouti S.M."/>
            <person name="Tsui C.K.M."/>
            <person name="Docking R.T."/>
            <person name="Levasseur A."/>
            <person name="Haridas S."/>
            <person name="Robertson G."/>
            <person name="Birol I."/>
            <person name="Holt R.A."/>
            <person name="Marra M.A."/>
            <person name="Hamelin R.C."/>
            <person name="Hirst M."/>
            <person name="Jones S.J.M."/>
            <person name="Bohlmann J."/>
            <person name="Breuil C."/>
        </authorList>
    </citation>
    <scope>NUCLEOTIDE SEQUENCE [LARGE SCALE GENOMIC DNA]</scope>
    <source>
        <strain evidence="3">kw1407 / UAMH 11150</strain>
    </source>
</reference>
<evidence type="ECO:0000256" key="1">
    <source>
        <dbReference type="SAM" id="MobiDB-lite"/>
    </source>
</evidence>
<protein>
    <submittedName>
        <fullName evidence="2">Uncharacterized protein</fullName>
    </submittedName>
</protein>
<dbReference type="EMBL" id="GL629769">
    <property type="protein sequence ID" value="EFX02917.1"/>
    <property type="molecule type" value="Genomic_DNA"/>
</dbReference>
<evidence type="ECO:0000313" key="2">
    <source>
        <dbReference type="EMBL" id="EFX02917.1"/>
    </source>
</evidence>
<gene>
    <name evidence="2" type="ORF">CMQ_2846</name>
</gene>
<dbReference type="AlphaFoldDB" id="F0XHY1"/>
<name>F0XHY1_GROCL</name>
<dbReference type="InParanoid" id="F0XHY1"/>
<keyword evidence="3" id="KW-1185">Reference proteome</keyword>
<proteinExistence type="predicted"/>
<dbReference type="STRING" id="655863.F0XHY1"/>
<organism evidence="3">
    <name type="scientific">Grosmannia clavigera (strain kw1407 / UAMH 11150)</name>
    <name type="common">Blue stain fungus</name>
    <name type="synonym">Graphiocladiella clavigera</name>
    <dbReference type="NCBI Taxonomy" id="655863"/>
    <lineage>
        <taxon>Eukaryota</taxon>
        <taxon>Fungi</taxon>
        <taxon>Dikarya</taxon>
        <taxon>Ascomycota</taxon>
        <taxon>Pezizomycotina</taxon>
        <taxon>Sordariomycetes</taxon>
        <taxon>Sordariomycetidae</taxon>
        <taxon>Ophiostomatales</taxon>
        <taxon>Ophiostomataceae</taxon>
        <taxon>Leptographium</taxon>
    </lineage>
</organism>
<dbReference type="OrthoDB" id="4851849at2759"/>
<evidence type="ECO:0000313" key="3">
    <source>
        <dbReference type="Proteomes" id="UP000007796"/>
    </source>
</evidence>
<feature type="region of interest" description="Disordered" evidence="1">
    <location>
        <begin position="458"/>
        <end position="479"/>
    </location>
</feature>
<dbReference type="GeneID" id="25975880"/>
<dbReference type="eggNOG" id="ENOG502S8AN">
    <property type="taxonomic scope" value="Eukaryota"/>
</dbReference>
<dbReference type="Pfam" id="PF14441">
    <property type="entry name" value="OTT_1508_deam"/>
    <property type="match status" value="1"/>
</dbReference>
<dbReference type="Proteomes" id="UP000007796">
    <property type="component" value="Unassembled WGS sequence"/>
</dbReference>
<dbReference type="InterPro" id="IPR027796">
    <property type="entry name" value="OTT_1508_deam-like"/>
</dbReference>
<dbReference type="RefSeq" id="XP_014172399.1">
    <property type="nucleotide sequence ID" value="XM_014316924.1"/>
</dbReference>
<sequence length="836" mass="94662">MASLRTDSVWNEAGLDVARFEAYAKLLCLRNGGQVEETSMYVDLNNDDDDIINDQVDISSLASAEKGGKQVACCMMVEWPDHVDVLVAKNKAFAENEPGIPMLQELASALREISKFDMHVLNTIMPATTTGESAQLSDNYRDLTTTLRLFHRLVTNAEYLDTLEGWDEAVRIASKVLTQCSELDTIANPNTAEKLANALGYLSRPLTCYNTFIRAAQRMSSFESVEILPVSTTGLGGSDARRKKRKPVPAEVWTAGKVFEALSLPLNDTTAERVLGNGTKRQTWTRNKLIQRYTSHKTLPPTEVHAEVQILLAAQRHNCIGARIVPYIGCSKRSCLLCTEFVQALGPYATRGCHGKLYSRWTVPPVSWMTGPQRQSLARSLHHMEETMKQRLLHPAMSDRPLLHVPESTIGGSSMATIKIQTTRQGSVAQLIEQRLSDQLEDAIHRWFERNSSDRDDADTFDHVESSDVIPEDPETREDFGMDRLSHRREESHLLGLYQGLCHLNVGPTDLDEWRRTGVLVDKIIEKFETIPEDCRGLYFPWFVRNKHILDPTVPLVSREKREEEAVWQAIVSAQQRLEPPYRDMDWRKMEPLSLRYCFLFYALSLDGCHPNPNAHYDDMWYDFGFAVCGHNFAEMQLCTLYGQLFGGDKAQRDYEKSLGCGRLFGGSSDHQQRLCPFLEFWKAYEDGTLPELFDGYDLGYQLDRFHHARLFLAARPDMSGCVRPPVWGLRHLLALDDASAESALRFGGAYPLIEAAIEQFGFQPRLDARAKVELKRFYGSLLEKSDILVVQEAMETGQLLDHALDLLGSNGVDESVRNILKRMKSEEKKKITRDT</sequence>